<evidence type="ECO:0000313" key="2">
    <source>
        <dbReference type="EMBL" id="KAE8010488.1"/>
    </source>
</evidence>
<accession>A0A5N6QVE7</accession>
<keyword evidence="3" id="KW-1185">Reference proteome</keyword>
<evidence type="ECO:0000313" key="3">
    <source>
        <dbReference type="Proteomes" id="UP000327013"/>
    </source>
</evidence>
<dbReference type="AlphaFoldDB" id="A0A5N6QVE7"/>
<reference evidence="2 3" key="1">
    <citation type="submission" date="2019-06" db="EMBL/GenBank/DDBJ databases">
        <title>A chromosomal-level reference genome of Carpinus fangiana (Coryloideae, Betulaceae).</title>
        <authorList>
            <person name="Yang X."/>
            <person name="Wang Z."/>
            <person name="Zhang L."/>
            <person name="Hao G."/>
            <person name="Liu J."/>
            <person name="Yang Y."/>
        </authorList>
    </citation>
    <scope>NUCLEOTIDE SEQUENCE [LARGE SCALE GENOMIC DNA]</scope>
    <source>
        <strain evidence="2">Cfa_2016G</strain>
        <tissue evidence="2">Leaf</tissue>
    </source>
</reference>
<dbReference type="EMBL" id="CM017322">
    <property type="protein sequence ID" value="KAE8010488.1"/>
    <property type="molecule type" value="Genomic_DNA"/>
</dbReference>
<organism evidence="2 3">
    <name type="scientific">Carpinus fangiana</name>
    <dbReference type="NCBI Taxonomy" id="176857"/>
    <lineage>
        <taxon>Eukaryota</taxon>
        <taxon>Viridiplantae</taxon>
        <taxon>Streptophyta</taxon>
        <taxon>Embryophyta</taxon>
        <taxon>Tracheophyta</taxon>
        <taxon>Spermatophyta</taxon>
        <taxon>Magnoliopsida</taxon>
        <taxon>eudicotyledons</taxon>
        <taxon>Gunneridae</taxon>
        <taxon>Pentapetalae</taxon>
        <taxon>rosids</taxon>
        <taxon>fabids</taxon>
        <taxon>Fagales</taxon>
        <taxon>Betulaceae</taxon>
        <taxon>Carpinus</taxon>
    </lineage>
</organism>
<dbReference type="Proteomes" id="UP000327013">
    <property type="component" value="Chromosome 2"/>
</dbReference>
<sequence length="116" mass="12819">MGEAKLDDEAWLVTHGPGQTRRRGMVDDHCGEGQQTGVWEPEYGSAEEGSTNLLRCLPCIEVVAGLLTHGPRMGRLWVGRTEPRVVHIEREVGRSENGNHRHGSATWVVPERAEAV</sequence>
<evidence type="ECO:0000256" key="1">
    <source>
        <dbReference type="SAM" id="MobiDB-lite"/>
    </source>
</evidence>
<protein>
    <submittedName>
        <fullName evidence="2">Uncharacterized protein</fullName>
    </submittedName>
</protein>
<gene>
    <name evidence="2" type="ORF">FH972_006856</name>
</gene>
<name>A0A5N6QVE7_9ROSI</name>
<feature type="region of interest" description="Disordered" evidence="1">
    <location>
        <begin position="15"/>
        <end position="44"/>
    </location>
</feature>
<proteinExistence type="predicted"/>